<feature type="domain" description="Outer membrane protein beta-barrel" evidence="2">
    <location>
        <begin position="31"/>
        <end position="197"/>
    </location>
</feature>
<name>E4TLL0_MARTH</name>
<dbReference type="HOGENOM" id="CLU_1228714_0_0_10"/>
<evidence type="ECO:0000256" key="1">
    <source>
        <dbReference type="SAM" id="SignalP"/>
    </source>
</evidence>
<keyword evidence="1" id="KW-0732">Signal</keyword>
<accession>E4TLL0</accession>
<dbReference type="EMBL" id="CP002349">
    <property type="protein sequence ID" value="ADR22314.1"/>
    <property type="molecule type" value="Genomic_DNA"/>
</dbReference>
<evidence type="ECO:0000313" key="4">
    <source>
        <dbReference type="Proteomes" id="UP000008720"/>
    </source>
</evidence>
<dbReference type="KEGG" id="mtt:Ftrac_2336"/>
<evidence type="ECO:0000259" key="2">
    <source>
        <dbReference type="Pfam" id="PF13568"/>
    </source>
</evidence>
<keyword evidence="4" id="KW-1185">Reference proteome</keyword>
<reference evidence="3 4" key="1">
    <citation type="journal article" date="2011" name="Stand. Genomic Sci.">
        <title>Complete genome sequence of Marivirga tractuosa type strain (H-43).</title>
        <authorList>
            <person name="Pagani I."/>
            <person name="Chertkov O."/>
            <person name="Lapidus A."/>
            <person name="Lucas S."/>
            <person name="Del Rio T.G."/>
            <person name="Tice H."/>
            <person name="Copeland A."/>
            <person name="Cheng J.F."/>
            <person name="Nolan M."/>
            <person name="Saunders E."/>
            <person name="Pitluck S."/>
            <person name="Held B."/>
            <person name="Goodwin L."/>
            <person name="Liolios K."/>
            <person name="Ovchinikova G."/>
            <person name="Ivanova N."/>
            <person name="Mavromatis K."/>
            <person name="Pati A."/>
            <person name="Chen A."/>
            <person name="Palaniappan K."/>
            <person name="Land M."/>
            <person name="Hauser L."/>
            <person name="Jeffries C.D."/>
            <person name="Detter J.C."/>
            <person name="Han C."/>
            <person name="Tapia R."/>
            <person name="Ngatchou-Djao O.D."/>
            <person name="Rohde M."/>
            <person name="Goker M."/>
            <person name="Spring S."/>
            <person name="Sikorski J."/>
            <person name="Woyke T."/>
            <person name="Bristow J."/>
            <person name="Eisen J.A."/>
            <person name="Markowitz V."/>
            <person name="Hugenholtz P."/>
            <person name="Klenk H.P."/>
            <person name="Kyrpides N.C."/>
        </authorList>
    </citation>
    <scope>NUCLEOTIDE SEQUENCE [LARGE SCALE GENOMIC DNA]</scope>
    <source>
        <strain evidence="4">ATCC 23168 / DSM 4126 / NBRC 15989 / NCIMB 1408 / VKM B-1430 / H-43</strain>
    </source>
</reference>
<dbReference type="Pfam" id="PF13568">
    <property type="entry name" value="OMP_b-brl_2"/>
    <property type="match status" value="1"/>
</dbReference>
<dbReference type="Proteomes" id="UP000008720">
    <property type="component" value="Chromosome"/>
</dbReference>
<feature type="signal peptide" evidence="1">
    <location>
        <begin position="1"/>
        <end position="24"/>
    </location>
</feature>
<feature type="chain" id="PRO_5003189474" description="Outer membrane protein beta-barrel domain-containing protein" evidence="1">
    <location>
        <begin position="25"/>
        <end position="225"/>
    </location>
</feature>
<sequence>MSKISKALLIYILSFVLFSNVAHGQDAFLMGGINFSNLGHQKDNTSSINIEYRPGFHIGPAVAMKLNDHFDLIPALLFSLKREYSESTIYIPRFDNTNASYRYDFKSSINEYYLDLPITLKFNFKLGEQQLYALAGPYVNLLLFDDSTTELFVDGEAREFENQFEAKFSNRIDYGIQVGLGTQVKSYIIQATYDYGFYRTMKYEDIPLEESVRNAVARITLGYKF</sequence>
<evidence type="ECO:0000313" key="3">
    <source>
        <dbReference type="EMBL" id="ADR22314.1"/>
    </source>
</evidence>
<organism evidence="3 4">
    <name type="scientific">Marivirga tractuosa (strain ATCC 23168 / DSM 4126 / NBRC 15989 / NCIMB 1408 / VKM B-1430 / H-43)</name>
    <name type="common">Microscilla tractuosa</name>
    <name type="synonym">Flexibacter tractuosus</name>
    <dbReference type="NCBI Taxonomy" id="643867"/>
    <lineage>
        <taxon>Bacteria</taxon>
        <taxon>Pseudomonadati</taxon>
        <taxon>Bacteroidota</taxon>
        <taxon>Cytophagia</taxon>
        <taxon>Cytophagales</taxon>
        <taxon>Marivirgaceae</taxon>
        <taxon>Marivirga</taxon>
    </lineage>
</organism>
<dbReference type="RefSeq" id="WP_013454457.1">
    <property type="nucleotide sequence ID" value="NC_014759.1"/>
</dbReference>
<dbReference type="STRING" id="643867.Ftrac_2336"/>
<dbReference type="InterPro" id="IPR025665">
    <property type="entry name" value="Beta-barrel_OMP_2"/>
</dbReference>
<proteinExistence type="predicted"/>
<dbReference type="OrthoDB" id="947434at2"/>
<protein>
    <recommendedName>
        <fullName evidence="2">Outer membrane protein beta-barrel domain-containing protein</fullName>
    </recommendedName>
</protein>
<dbReference type="AlphaFoldDB" id="E4TLL0"/>
<gene>
    <name evidence="3" type="ordered locus">Ftrac_2336</name>
</gene>